<keyword evidence="3" id="KW-1185">Reference proteome</keyword>
<dbReference type="PANTHER" id="PTHR31751">
    <property type="entry name" value="SI:CH211-108C17.2-RELATED-RELATED"/>
    <property type="match status" value="1"/>
</dbReference>
<accession>A0A2A6BS16</accession>
<dbReference type="SUPFAM" id="SSF48371">
    <property type="entry name" value="ARM repeat"/>
    <property type="match status" value="1"/>
</dbReference>
<sequence length="588" mass="64537">MAQPATDEEADDSHLEALLKTAIVGELVKRFATKRDFDTIESDQKALVLLDISMNSEASQELRCYSLDRLSSLVSDATHTWSTDNLVSFCDDLLKSLLIESDDSIREKMGELLATVTRHALALGSQASRSIANFVQRCAENECASLKIIALSAVKPKLFGVERLDDLNSVLQTTLADNDATVRFASMKTFFAVASKETMSTLSQLVPSILRVAEFLCFLAQATTALNVVAKNDAAARAYLVDETSRDGAVLHAHISEVVSIYCQVAHQRVWVASLGLDAVSSKRELESIRARIEAKEDIRWCPIHFDEHGAPKAAQIRSVDGDDVQEQLFDIPPLSLSQLDIQSIDPPTMETVSTYRMDSAISSVPTVERADSSYRPQLSSQSSQIEEDEEEIEEEEEKTAADYFLVAKANLEPLFCQDCGGMIDPISIEWIQIASALSVKFQCTECKVHFRWDSQSKKGTGKSQVFQMNQELPIAAFVTGTPFPRLLECFDVLGIATPKERTMRDAIRFYGSPAIDRVYEEWETDARVTSKAFAPAEGVVLALDGQYDSPGWCASKCKVSAIDTSLGLIVGAASLSSKDPGIGSINL</sequence>
<protein>
    <submittedName>
        <fullName evidence="2">Uncharacterized protein</fullName>
    </submittedName>
</protein>
<feature type="compositionally biased region" description="Low complexity" evidence="1">
    <location>
        <begin position="374"/>
        <end position="385"/>
    </location>
</feature>
<reference evidence="3" key="1">
    <citation type="journal article" date="2008" name="Nat. Genet.">
        <title>The Pristionchus pacificus genome provides a unique perspective on nematode lifestyle and parasitism.</title>
        <authorList>
            <person name="Dieterich C."/>
            <person name="Clifton S.W."/>
            <person name="Schuster L.N."/>
            <person name="Chinwalla A."/>
            <person name="Delehaunty K."/>
            <person name="Dinkelacker I."/>
            <person name="Fulton L."/>
            <person name="Fulton R."/>
            <person name="Godfrey J."/>
            <person name="Minx P."/>
            <person name="Mitreva M."/>
            <person name="Roeseler W."/>
            <person name="Tian H."/>
            <person name="Witte H."/>
            <person name="Yang S.P."/>
            <person name="Wilson R.K."/>
            <person name="Sommer R.J."/>
        </authorList>
    </citation>
    <scope>NUCLEOTIDE SEQUENCE [LARGE SCALE GENOMIC DNA]</scope>
    <source>
        <strain evidence="3">PS312</strain>
    </source>
</reference>
<feature type="region of interest" description="Disordered" evidence="1">
    <location>
        <begin position="367"/>
        <end position="396"/>
    </location>
</feature>
<dbReference type="Proteomes" id="UP000005239">
    <property type="component" value="Unassembled WGS sequence"/>
</dbReference>
<evidence type="ECO:0000256" key="1">
    <source>
        <dbReference type="SAM" id="MobiDB-lite"/>
    </source>
</evidence>
<dbReference type="InterPro" id="IPR011989">
    <property type="entry name" value="ARM-like"/>
</dbReference>
<dbReference type="Gene3D" id="1.25.10.10">
    <property type="entry name" value="Leucine-rich Repeat Variant"/>
    <property type="match status" value="1"/>
</dbReference>
<organism evidence="2 3">
    <name type="scientific">Pristionchus pacificus</name>
    <name type="common">Parasitic nematode worm</name>
    <dbReference type="NCBI Taxonomy" id="54126"/>
    <lineage>
        <taxon>Eukaryota</taxon>
        <taxon>Metazoa</taxon>
        <taxon>Ecdysozoa</taxon>
        <taxon>Nematoda</taxon>
        <taxon>Chromadorea</taxon>
        <taxon>Rhabditida</taxon>
        <taxon>Rhabditina</taxon>
        <taxon>Diplogasteromorpha</taxon>
        <taxon>Diplogasteroidea</taxon>
        <taxon>Neodiplogasteridae</taxon>
        <taxon>Pristionchus</taxon>
    </lineage>
</organism>
<dbReference type="EnsemblMetazoa" id="PPA37271.1">
    <property type="protein sequence ID" value="PPA37271.1"/>
    <property type="gene ID" value="WBGene00275640"/>
</dbReference>
<dbReference type="InterPro" id="IPR016024">
    <property type="entry name" value="ARM-type_fold"/>
</dbReference>
<proteinExistence type="predicted"/>
<feature type="compositionally biased region" description="Acidic residues" evidence="1">
    <location>
        <begin position="386"/>
        <end position="396"/>
    </location>
</feature>
<evidence type="ECO:0000313" key="3">
    <source>
        <dbReference type="Proteomes" id="UP000005239"/>
    </source>
</evidence>
<dbReference type="AlphaFoldDB" id="A0A2A6BS16"/>
<dbReference type="PANTHER" id="PTHR31751:SF42">
    <property type="entry name" value="PROTEIN CBG10204"/>
    <property type="match status" value="1"/>
</dbReference>
<gene>
    <name evidence="2" type="primary">WBGene00275640</name>
</gene>
<name>A0A2A6BS16_PRIPA</name>
<dbReference type="OrthoDB" id="5982876at2759"/>
<accession>A0A8R1URX0</accession>
<evidence type="ECO:0000313" key="2">
    <source>
        <dbReference type="EnsemblMetazoa" id="PPA37271.1"/>
    </source>
</evidence>
<reference evidence="2" key="2">
    <citation type="submission" date="2022-06" db="UniProtKB">
        <authorList>
            <consortium name="EnsemblMetazoa"/>
        </authorList>
    </citation>
    <scope>IDENTIFICATION</scope>
    <source>
        <strain evidence="2">PS312</strain>
    </source>
</reference>